<proteinExistence type="predicted"/>
<keyword evidence="1" id="KW-0732">Signal</keyword>
<name>A0ABZ2Q8Q5_9FLAO</name>
<sequence length="147" mass="16348">MKKLPIISLLLVLIFTAGCGSDQLCSTGPAVLTFELIDKDSRENLFENGTFDPKKEVTIIDLNQNKTIQSDFVDSLNRLSLSFGWESNSLKYAINIEGKNVCEIYVVTQKRKSECTSIVIKSVEVKNAVLEQDNTTGISKILLDTKN</sequence>
<protein>
    <recommendedName>
        <fullName evidence="4">Lipoprotein</fullName>
    </recommendedName>
</protein>
<evidence type="ECO:0000313" key="3">
    <source>
        <dbReference type="Proteomes" id="UP001447857"/>
    </source>
</evidence>
<dbReference type="Proteomes" id="UP001447857">
    <property type="component" value="Chromosome"/>
</dbReference>
<reference evidence="2 3" key="1">
    <citation type="submission" date="2024-02" db="EMBL/GenBank/DDBJ databases">
        <title>complete genome of Flavobacterium ginsenosidimutans Str. YTB16.</title>
        <authorList>
            <person name="Wang Q."/>
        </authorList>
    </citation>
    <scope>NUCLEOTIDE SEQUENCE [LARGE SCALE GENOMIC DNA]</scope>
    <source>
        <strain evidence="2 3">YTB16</strain>
    </source>
</reference>
<feature type="chain" id="PRO_5046921478" description="Lipoprotein" evidence="1">
    <location>
        <begin position="20"/>
        <end position="147"/>
    </location>
</feature>
<gene>
    <name evidence="2" type="ORF">V6624_13265</name>
</gene>
<keyword evidence="3" id="KW-1185">Reference proteome</keyword>
<dbReference type="RefSeq" id="WP_111283705.1">
    <property type="nucleotide sequence ID" value="NZ_CP147988.1"/>
</dbReference>
<accession>A0ABZ2Q8Q5</accession>
<feature type="signal peptide" evidence="1">
    <location>
        <begin position="1"/>
        <end position="19"/>
    </location>
</feature>
<organism evidence="2 3">
    <name type="scientific">Flavobacterium ginsenosidimutans</name>
    <dbReference type="NCBI Taxonomy" id="687844"/>
    <lineage>
        <taxon>Bacteria</taxon>
        <taxon>Pseudomonadati</taxon>
        <taxon>Bacteroidota</taxon>
        <taxon>Flavobacteriia</taxon>
        <taxon>Flavobacteriales</taxon>
        <taxon>Flavobacteriaceae</taxon>
        <taxon>Flavobacterium</taxon>
    </lineage>
</organism>
<dbReference type="PROSITE" id="PS51257">
    <property type="entry name" value="PROKAR_LIPOPROTEIN"/>
    <property type="match status" value="1"/>
</dbReference>
<evidence type="ECO:0008006" key="4">
    <source>
        <dbReference type="Google" id="ProtNLM"/>
    </source>
</evidence>
<evidence type="ECO:0000256" key="1">
    <source>
        <dbReference type="SAM" id="SignalP"/>
    </source>
</evidence>
<dbReference type="EMBL" id="CP147988">
    <property type="protein sequence ID" value="WXK47991.1"/>
    <property type="molecule type" value="Genomic_DNA"/>
</dbReference>
<evidence type="ECO:0000313" key="2">
    <source>
        <dbReference type="EMBL" id="WXK47991.1"/>
    </source>
</evidence>